<name>A0A0G2HJE2_9SYNE</name>
<dbReference type="Proteomes" id="UP000035067">
    <property type="component" value="Unassembled WGS sequence"/>
</dbReference>
<sequence length="79" mass="8611">MQSPGNPSFHAGGPGPAIVRPRVEQVKADRMVSFANTLVVQFQRRSPNAYEASGGGPHPWRQEKRLDTPSALNVLKGME</sequence>
<dbReference type="AlphaFoldDB" id="A0A0G2HJE2"/>
<reference evidence="2 3" key="1">
    <citation type="submission" date="2015-01" db="EMBL/GenBank/DDBJ databases">
        <title>Lifestyle Evolution in Cyanobacterial Symbionts of Sponges.</title>
        <authorList>
            <person name="Burgsdorf I."/>
            <person name="Slaby B.M."/>
            <person name="Handley K.M."/>
            <person name="Haber M."/>
            <person name="Blom J."/>
            <person name="Marshall C.W."/>
            <person name="Gilbert J.A."/>
            <person name="Hentschel U."/>
            <person name="Steindler L."/>
        </authorList>
    </citation>
    <scope>NUCLEOTIDE SEQUENCE [LARGE SCALE GENOMIC DNA]</scope>
    <source>
        <strain evidence="2">SP3</strain>
    </source>
</reference>
<evidence type="ECO:0000256" key="1">
    <source>
        <dbReference type="SAM" id="MobiDB-lite"/>
    </source>
</evidence>
<comment type="caution">
    <text evidence="2">The sequence shown here is derived from an EMBL/GenBank/DDBJ whole genome shotgun (WGS) entry which is preliminary data.</text>
</comment>
<dbReference type="PATRIC" id="fig|1604020.3.peg.1793"/>
<organism evidence="2 3">
    <name type="scientific">Candidatus Synechococcus spongiarum SP3</name>
    <dbReference type="NCBI Taxonomy" id="1604020"/>
    <lineage>
        <taxon>Bacteria</taxon>
        <taxon>Bacillati</taxon>
        <taxon>Cyanobacteriota</taxon>
        <taxon>Cyanophyceae</taxon>
        <taxon>Synechococcales</taxon>
        <taxon>Synechococcaceae</taxon>
        <taxon>Synechococcus</taxon>
    </lineage>
</organism>
<dbReference type="EMBL" id="JXQG01000065">
    <property type="protein sequence ID" value="KKZ11043.1"/>
    <property type="molecule type" value="Genomic_DNA"/>
</dbReference>
<proteinExistence type="predicted"/>
<feature type="region of interest" description="Disordered" evidence="1">
    <location>
        <begin position="49"/>
        <end position="79"/>
    </location>
</feature>
<protein>
    <submittedName>
        <fullName evidence="2">Uncharacterized protein</fullName>
    </submittedName>
</protein>
<accession>A0A0G2HJE2</accession>
<gene>
    <name evidence="2" type="ORF">TE42_08865</name>
</gene>
<evidence type="ECO:0000313" key="2">
    <source>
        <dbReference type="EMBL" id="KKZ11043.1"/>
    </source>
</evidence>
<evidence type="ECO:0000313" key="3">
    <source>
        <dbReference type="Proteomes" id="UP000035067"/>
    </source>
</evidence>